<reference evidence="2" key="1">
    <citation type="journal article" date="2014" name="PLoS ONE">
        <title>Transcriptome-Based Identification of ABC Transporters in the Western Tarnished Plant Bug Lygus hesperus.</title>
        <authorList>
            <person name="Hull J.J."/>
            <person name="Chaney K."/>
            <person name="Geib S.M."/>
            <person name="Fabrick J.A."/>
            <person name="Brent C.S."/>
            <person name="Walsh D."/>
            <person name="Lavine L.C."/>
        </authorList>
    </citation>
    <scope>NUCLEOTIDE SEQUENCE</scope>
</reference>
<dbReference type="AlphaFoldDB" id="A0A0A9XJ69"/>
<dbReference type="InterPro" id="IPR027267">
    <property type="entry name" value="AH/BAR_dom_sf"/>
</dbReference>
<feature type="compositionally biased region" description="Polar residues" evidence="1">
    <location>
        <begin position="261"/>
        <end position="274"/>
    </location>
</feature>
<reference evidence="2" key="2">
    <citation type="submission" date="2014-07" db="EMBL/GenBank/DDBJ databases">
        <authorList>
            <person name="Hull J."/>
        </authorList>
    </citation>
    <scope>NUCLEOTIDE SEQUENCE</scope>
</reference>
<feature type="compositionally biased region" description="Polar residues" evidence="1">
    <location>
        <begin position="154"/>
        <end position="170"/>
    </location>
</feature>
<sequence>NSNSDSDSTSFADSSASIDFSSNKIEIKGAPSQRILSNFSTSSQQNILVINPQNLKIQRETSKLSPTVNSTTRVNAYKKYISRASIGDTSRNPFESIVSSEQSTRSTIPPPAPPLSQLNTPETRDSRKSIVNPFETVSSKNVTNSTSDNSSTSIKRYQSSTPSRNDNQLVSDKDSLVSKPSHRYGGTNESSMQADCGRSSISSLNTPDIIQSNTVPNFDDDFSSDEKDLFGFDTITDTLNSPRFESFSDVNPKSKIVSDQPEVSTSRSGNSQANDDLALPPLRHTNLTFSNSMTNNFDRVVEQVQAGIYTIKRIITFARKIANVEEDRFKGIQKVLTYESSKQDNLQNDGMTSFVEAYNSTKKCIAELNVVFYNIVIKLHKQVINPLNNLSLKIESKLREVILDEHKCSKEMAIARAQVTKYQKECNK</sequence>
<accession>A0A0A9XJ69</accession>
<organism evidence="2">
    <name type="scientific">Lygus hesperus</name>
    <name type="common">Western plant bug</name>
    <dbReference type="NCBI Taxonomy" id="30085"/>
    <lineage>
        <taxon>Eukaryota</taxon>
        <taxon>Metazoa</taxon>
        <taxon>Ecdysozoa</taxon>
        <taxon>Arthropoda</taxon>
        <taxon>Hexapoda</taxon>
        <taxon>Insecta</taxon>
        <taxon>Pterygota</taxon>
        <taxon>Neoptera</taxon>
        <taxon>Paraneoptera</taxon>
        <taxon>Hemiptera</taxon>
        <taxon>Heteroptera</taxon>
        <taxon>Panheteroptera</taxon>
        <taxon>Cimicomorpha</taxon>
        <taxon>Miridae</taxon>
        <taxon>Mirini</taxon>
        <taxon>Lygus</taxon>
    </lineage>
</organism>
<feature type="region of interest" description="Disordered" evidence="1">
    <location>
        <begin position="244"/>
        <end position="277"/>
    </location>
</feature>
<feature type="compositionally biased region" description="Low complexity" evidence="1">
    <location>
        <begin position="136"/>
        <end position="153"/>
    </location>
</feature>
<feature type="compositionally biased region" description="Polar residues" evidence="1">
    <location>
        <begin position="187"/>
        <end position="216"/>
    </location>
</feature>
<evidence type="ECO:0000256" key="1">
    <source>
        <dbReference type="SAM" id="MobiDB-lite"/>
    </source>
</evidence>
<proteinExistence type="predicted"/>
<feature type="region of interest" description="Disordered" evidence="1">
    <location>
        <begin position="88"/>
        <end position="220"/>
    </location>
</feature>
<feature type="compositionally biased region" description="Polar residues" evidence="1">
    <location>
        <begin position="88"/>
        <end position="107"/>
    </location>
</feature>
<evidence type="ECO:0000313" key="2">
    <source>
        <dbReference type="EMBL" id="JAG20772.1"/>
    </source>
</evidence>
<dbReference type="EMBL" id="GBHO01022832">
    <property type="protein sequence ID" value="JAG20772.1"/>
    <property type="molecule type" value="Transcribed_RNA"/>
</dbReference>
<protein>
    <submittedName>
        <fullName evidence="2">Uncharacterized protein</fullName>
    </submittedName>
</protein>
<feature type="non-terminal residue" evidence="2">
    <location>
        <position position="1"/>
    </location>
</feature>
<dbReference type="Gene3D" id="1.20.1270.60">
    <property type="entry name" value="Arfaptin homology (AH) domain/BAR domain"/>
    <property type="match status" value="1"/>
</dbReference>
<name>A0A0A9XJ69_LYGHE</name>
<gene>
    <name evidence="2" type="ORF">CM83_7627</name>
</gene>
<dbReference type="SUPFAM" id="SSF103657">
    <property type="entry name" value="BAR/IMD domain-like"/>
    <property type="match status" value="1"/>
</dbReference>